<accession>A0A8H4CRJ7</accession>
<proteinExistence type="predicted"/>
<keyword evidence="1" id="KW-0732">Signal</keyword>
<gene>
    <name evidence="2" type="ORF">GCG54_00011019</name>
</gene>
<name>A0A8H4CRJ7_COLGL</name>
<reference evidence="2" key="2">
    <citation type="submission" date="2020-03" db="EMBL/GenBank/DDBJ databases">
        <authorList>
            <person name="Fu F.-F."/>
            <person name="Chen J."/>
        </authorList>
    </citation>
    <scope>NUCLEOTIDE SEQUENCE</scope>
    <source>
        <strain evidence="2">Lc1</strain>
    </source>
</reference>
<keyword evidence="3" id="KW-1185">Reference proteome</keyword>
<feature type="signal peptide" evidence="1">
    <location>
        <begin position="1"/>
        <end position="21"/>
    </location>
</feature>
<comment type="caution">
    <text evidence="2">The sequence shown here is derived from an EMBL/GenBank/DDBJ whole genome shotgun (WGS) entry which is preliminary data.</text>
</comment>
<feature type="non-terminal residue" evidence="2">
    <location>
        <position position="1"/>
    </location>
</feature>
<sequence>SSHITTRFFAIVSLAAVLSVASNTFTSPTATPKSHVVEKTANVDKRADSWYGPARKNTLGFPIIWLEYCFMRSGTTEARLRDRGCWGDWSIMKAAKCRQNARSMHGTTEFRV</sequence>
<evidence type="ECO:0000313" key="3">
    <source>
        <dbReference type="Proteomes" id="UP000613401"/>
    </source>
</evidence>
<feature type="chain" id="PRO_5034739091" evidence="1">
    <location>
        <begin position="22"/>
        <end position="112"/>
    </location>
</feature>
<dbReference type="AlphaFoldDB" id="A0A8H4CRJ7"/>
<organism evidence="2 3">
    <name type="scientific">Colletotrichum gloeosporioides</name>
    <name type="common">Anthracnose fungus</name>
    <name type="synonym">Glomerella cingulata</name>
    <dbReference type="NCBI Taxonomy" id="474922"/>
    <lineage>
        <taxon>Eukaryota</taxon>
        <taxon>Fungi</taxon>
        <taxon>Dikarya</taxon>
        <taxon>Ascomycota</taxon>
        <taxon>Pezizomycotina</taxon>
        <taxon>Sordariomycetes</taxon>
        <taxon>Hypocreomycetidae</taxon>
        <taxon>Glomerellales</taxon>
        <taxon>Glomerellaceae</taxon>
        <taxon>Colletotrichum</taxon>
        <taxon>Colletotrichum gloeosporioides species complex</taxon>
    </lineage>
</organism>
<dbReference type="RefSeq" id="XP_045267987.1">
    <property type="nucleotide sequence ID" value="XM_045410929.1"/>
</dbReference>
<reference evidence="2" key="1">
    <citation type="journal article" date="2020" name="Phytopathology">
        <title>Genome sequence and comparative analysis of Colletotrichum gloeosporioides isolated from Liriodendron leaves.</title>
        <authorList>
            <person name="Fu F.F."/>
            <person name="Hao Z."/>
            <person name="Wang P."/>
            <person name="Lu Y."/>
            <person name="Xue L.J."/>
            <person name="Wei G."/>
            <person name="Tian Y."/>
            <person name="Baishi H."/>
            <person name="Xu H."/>
            <person name="Shi J."/>
            <person name="Cheng T."/>
            <person name="Wang G."/>
            <person name="Yi Y."/>
            <person name="Chen J."/>
        </authorList>
    </citation>
    <scope>NUCLEOTIDE SEQUENCE</scope>
    <source>
        <strain evidence="2">Lc1</strain>
    </source>
</reference>
<dbReference type="GeneID" id="69018145"/>
<evidence type="ECO:0000256" key="1">
    <source>
        <dbReference type="SAM" id="SignalP"/>
    </source>
</evidence>
<dbReference type="Proteomes" id="UP000613401">
    <property type="component" value="Unassembled WGS sequence"/>
</dbReference>
<evidence type="ECO:0000313" key="2">
    <source>
        <dbReference type="EMBL" id="KAF3808828.1"/>
    </source>
</evidence>
<protein>
    <submittedName>
        <fullName evidence="2">Uncharacterized protein</fullName>
    </submittedName>
</protein>
<dbReference type="EMBL" id="WVTB01000017">
    <property type="protein sequence ID" value="KAF3808828.1"/>
    <property type="molecule type" value="Genomic_DNA"/>
</dbReference>